<protein>
    <recommendedName>
        <fullName evidence="1">PLAT domain-containing protein</fullName>
    </recommendedName>
</protein>
<keyword evidence="3" id="KW-1185">Reference proteome</keyword>
<organism evidence="2 3">
    <name type="scientific">Desulfonema magnum</name>
    <dbReference type="NCBI Taxonomy" id="45655"/>
    <lineage>
        <taxon>Bacteria</taxon>
        <taxon>Pseudomonadati</taxon>
        <taxon>Thermodesulfobacteriota</taxon>
        <taxon>Desulfobacteria</taxon>
        <taxon>Desulfobacterales</taxon>
        <taxon>Desulfococcaceae</taxon>
        <taxon>Desulfonema</taxon>
    </lineage>
</organism>
<dbReference type="KEGG" id="dmm:dnm_027270"/>
<dbReference type="PROSITE" id="PS50095">
    <property type="entry name" value="PLAT"/>
    <property type="match status" value="1"/>
</dbReference>
<sequence length="39" mass="4565">MGYDKNGEIILKLETGNWKLDKVRISSFKFQVSSFKFPI</sequence>
<feature type="domain" description="PLAT" evidence="1">
    <location>
        <begin position="1"/>
        <end position="39"/>
    </location>
</feature>
<dbReference type="AlphaFoldDB" id="A0A975BKB7"/>
<dbReference type="Proteomes" id="UP000663722">
    <property type="component" value="Chromosome"/>
</dbReference>
<evidence type="ECO:0000313" key="2">
    <source>
        <dbReference type="EMBL" id="QTA86703.1"/>
    </source>
</evidence>
<reference evidence="2" key="1">
    <citation type="journal article" date="2021" name="Microb. Physiol.">
        <title>Proteogenomic Insights into the Physiology of Marine, Sulfate-Reducing, Filamentous Desulfonema limicola and Desulfonema magnum.</title>
        <authorList>
            <person name="Schnaars V."/>
            <person name="Wohlbrand L."/>
            <person name="Scheve S."/>
            <person name="Hinrichs C."/>
            <person name="Reinhardt R."/>
            <person name="Rabus R."/>
        </authorList>
    </citation>
    <scope>NUCLEOTIDE SEQUENCE</scope>
    <source>
        <strain evidence="2">4be13</strain>
    </source>
</reference>
<accession>A0A975BKB7</accession>
<name>A0A975BKB7_9BACT</name>
<proteinExistence type="predicted"/>
<dbReference type="EMBL" id="CP061800">
    <property type="protein sequence ID" value="QTA86703.1"/>
    <property type="molecule type" value="Genomic_DNA"/>
</dbReference>
<evidence type="ECO:0000259" key="1">
    <source>
        <dbReference type="PROSITE" id="PS50095"/>
    </source>
</evidence>
<evidence type="ECO:0000313" key="3">
    <source>
        <dbReference type="Proteomes" id="UP000663722"/>
    </source>
</evidence>
<gene>
    <name evidence="2" type="ORF">dnm_027270</name>
</gene>
<dbReference type="InterPro" id="IPR001024">
    <property type="entry name" value="PLAT/LH2_dom"/>
</dbReference>